<evidence type="ECO:0000256" key="4">
    <source>
        <dbReference type="ARBA" id="ARBA00022723"/>
    </source>
</evidence>
<dbReference type="PROSITE" id="PS50994">
    <property type="entry name" value="INTEGRASE"/>
    <property type="match status" value="1"/>
</dbReference>
<evidence type="ECO:0000259" key="15">
    <source>
        <dbReference type="PROSITE" id="PS51027"/>
    </source>
</evidence>
<proteinExistence type="predicted"/>
<dbReference type="Pfam" id="PF00552">
    <property type="entry name" value="IN_DBD_C"/>
    <property type="match status" value="1"/>
</dbReference>
<dbReference type="GO" id="GO:0016787">
    <property type="term" value="F:hydrolase activity"/>
    <property type="evidence" value="ECO:0007669"/>
    <property type="project" value="UniProtKB-KW"/>
</dbReference>
<keyword evidence="9" id="KW-0695">RNA-directed DNA polymerase</keyword>
<accession>A0A3M0KG86</accession>
<feature type="DNA-binding region" description="Integrase-type" evidence="12">
    <location>
        <begin position="243"/>
        <end position="290"/>
    </location>
</feature>
<keyword evidence="3" id="KW-0540">Nuclease</keyword>
<keyword evidence="8" id="KW-0229">DNA integration</keyword>
<dbReference type="AlphaFoldDB" id="A0A3M0KG86"/>
<dbReference type="Pfam" id="PF00665">
    <property type="entry name" value="rve"/>
    <property type="match status" value="1"/>
</dbReference>
<keyword evidence="2" id="KW-0548">Nucleotidyltransferase</keyword>
<comment type="caution">
    <text evidence="16">The sequence shown here is derived from an EMBL/GenBank/DDBJ whole genome shotgun (WGS) entry which is preliminary data.</text>
</comment>
<reference evidence="16 17" key="1">
    <citation type="submission" date="2018-07" db="EMBL/GenBank/DDBJ databases">
        <title>A high quality draft genome assembly of the barn swallow (H. rustica rustica).</title>
        <authorList>
            <person name="Formenti G."/>
            <person name="Chiara M."/>
            <person name="Poveda L."/>
            <person name="Francoijs K.-J."/>
            <person name="Bonisoli-Alquati A."/>
            <person name="Canova L."/>
            <person name="Gianfranceschi L."/>
            <person name="Horner D.S."/>
            <person name="Saino N."/>
        </authorList>
    </citation>
    <scope>NUCLEOTIDE SEQUENCE [LARGE SCALE GENOMIC DNA]</scope>
    <source>
        <strain evidence="16">Chelidonia</strain>
        <tissue evidence="16">Blood</tissue>
    </source>
</reference>
<dbReference type="OrthoDB" id="9359997at2759"/>
<dbReference type="GO" id="GO:0004519">
    <property type="term" value="F:endonuclease activity"/>
    <property type="evidence" value="ECO:0007669"/>
    <property type="project" value="UniProtKB-KW"/>
</dbReference>
<evidence type="ECO:0000313" key="17">
    <source>
        <dbReference type="Proteomes" id="UP000269221"/>
    </source>
</evidence>
<dbReference type="PROSITE" id="PS51027">
    <property type="entry name" value="INTEGRASE_DBD"/>
    <property type="match status" value="1"/>
</dbReference>
<dbReference type="Gene3D" id="2.30.30.10">
    <property type="entry name" value="Integrase, C-terminal domain superfamily, retroviral"/>
    <property type="match status" value="1"/>
</dbReference>
<keyword evidence="1" id="KW-0808">Transferase</keyword>
<dbReference type="GO" id="GO:0015074">
    <property type="term" value="P:DNA integration"/>
    <property type="evidence" value="ECO:0007669"/>
    <property type="project" value="UniProtKB-KW"/>
</dbReference>
<evidence type="ECO:0000256" key="9">
    <source>
        <dbReference type="ARBA" id="ARBA00022918"/>
    </source>
</evidence>
<evidence type="ECO:0000256" key="12">
    <source>
        <dbReference type="PROSITE-ProRule" id="PRU00506"/>
    </source>
</evidence>
<dbReference type="InterPro" id="IPR043128">
    <property type="entry name" value="Rev_trsase/Diguanyl_cyclase"/>
</dbReference>
<evidence type="ECO:0000259" key="14">
    <source>
        <dbReference type="PROSITE" id="PS50994"/>
    </source>
</evidence>
<evidence type="ECO:0000256" key="5">
    <source>
        <dbReference type="ARBA" id="ARBA00022759"/>
    </source>
</evidence>
<evidence type="ECO:0000256" key="6">
    <source>
        <dbReference type="ARBA" id="ARBA00022801"/>
    </source>
</evidence>
<feature type="domain" description="Integrase catalytic" evidence="14">
    <location>
        <begin position="128"/>
        <end position="251"/>
    </location>
</feature>
<feature type="domain" description="Integrase-type" evidence="15">
    <location>
        <begin position="243"/>
        <end position="290"/>
    </location>
</feature>
<evidence type="ECO:0000256" key="11">
    <source>
        <dbReference type="ARBA" id="ARBA00023268"/>
    </source>
</evidence>
<evidence type="ECO:0000256" key="7">
    <source>
        <dbReference type="ARBA" id="ARBA00022833"/>
    </source>
</evidence>
<keyword evidence="10" id="KW-0238">DNA-binding</keyword>
<dbReference type="GO" id="GO:0003677">
    <property type="term" value="F:DNA binding"/>
    <property type="evidence" value="ECO:0007669"/>
    <property type="project" value="UniProtKB-KW"/>
</dbReference>
<dbReference type="GO" id="GO:0003964">
    <property type="term" value="F:RNA-directed DNA polymerase activity"/>
    <property type="evidence" value="ECO:0007669"/>
    <property type="project" value="UniProtKB-KW"/>
</dbReference>
<evidence type="ECO:0000256" key="13">
    <source>
        <dbReference type="SAM" id="MobiDB-lite"/>
    </source>
</evidence>
<dbReference type="InterPro" id="IPR036862">
    <property type="entry name" value="Integrase_C_dom_sf_retrovir"/>
</dbReference>
<evidence type="ECO:0000256" key="3">
    <source>
        <dbReference type="ARBA" id="ARBA00022722"/>
    </source>
</evidence>
<keyword evidence="17" id="KW-1185">Reference proteome</keyword>
<feature type="region of interest" description="Disordered" evidence="13">
    <location>
        <begin position="1"/>
        <end position="28"/>
    </location>
</feature>
<organism evidence="16 17">
    <name type="scientific">Hirundo rustica rustica</name>
    <dbReference type="NCBI Taxonomy" id="333673"/>
    <lineage>
        <taxon>Eukaryota</taxon>
        <taxon>Metazoa</taxon>
        <taxon>Chordata</taxon>
        <taxon>Craniata</taxon>
        <taxon>Vertebrata</taxon>
        <taxon>Euteleostomi</taxon>
        <taxon>Archelosauria</taxon>
        <taxon>Archosauria</taxon>
        <taxon>Dinosauria</taxon>
        <taxon>Saurischia</taxon>
        <taxon>Theropoda</taxon>
        <taxon>Coelurosauria</taxon>
        <taxon>Aves</taxon>
        <taxon>Neognathae</taxon>
        <taxon>Neoaves</taxon>
        <taxon>Telluraves</taxon>
        <taxon>Australaves</taxon>
        <taxon>Passeriformes</taxon>
        <taxon>Sylvioidea</taxon>
        <taxon>Hirundinidae</taxon>
        <taxon>Hirundo</taxon>
    </lineage>
</organism>
<dbReference type="GO" id="GO:0046872">
    <property type="term" value="F:metal ion binding"/>
    <property type="evidence" value="ECO:0007669"/>
    <property type="project" value="UniProtKB-KW"/>
</dbReference>
<keyword evidence="6" id="KW-0378">Hydrolase</keyword>
<dbReference type="InterPro" id="IPR012337">
    <property type="entry name" value="RNaseH-like_sf"/>
</dbReference>
<keyword evidence="4" id="KW-0479">Metal-binding</keyword>
<dbReference type="Gene3D" id="3.30.70.270">
    <property type="match status" value="1"/>
</dbReference>
<evidence type="ECO:0000256" key="2">
    <source>
        <dbReference type="ARBA" id="ARBA00022695"/>
    </source>
</evidence>
<evidence type="ECO:0000256" key="8">
    <source>
        <dbReference type="ARBA" id="ARBA00022908"/>
    </source>
</evidence>
<protein>
    <submittedName>
        <fullName evidence="16">Uncharacterized protein</fullName>
    </submittedName>
</protein>
<keyword evidence="11" id="KW-0511">Multifunctional enzyme</keyword>
<dbReference type="InterPro" id="IPR001584">
    <property type="entry name" value="Integrase_cat-core"/>
</dbReference>
<evidence type="ECO:0000256" key="1">
    <source>
        <dbReference type="ARBA" id="ARBA00022679"/>
    </source>
</evidence>
<dbReference type="EMBL" id="QRBI01000106">
    <property type="protein sequence ID" value="RMC12233.1"/>
    <property type="molecule type" value="Genomic_DNA"/>
</dbReference>
<keyword evidence="5" id="KW-0255">Endonuclease</keyword>
<dbReference type="Proteomes" id="UP000269221">
    <property type="component" value="Unassembled WGS sequence"/>
</dbReference>
<dbReference type="SUPFAM" id="SSF53098">
    <property type="entry name" value="Ribonuclease H-like"/>
    <property type="match status" value="1"/>
</dbReference>
<gene>
    <name evidence="16" type="ORF">DUI87_09744</name>
</gene>
<dbReference type="SUPFAM" id="SSF50122">
    <property type="entry name" value="DNA-binding domain of retroviral integrase"/>
    <property type="match status" value="1"/>
</dbReference>
<keyword evidence="7" id="KW-0862">Zinc</keyword>
<sequence>MTTPPCPAKVGETESLPDLTPDNDHDLAKPILTTDSSYKPYRLRLTESLLLSDDEWHFVTIDSDEPGTWPQIEGFELQESKVQMMPPWRYLGLKIGKWTIVPQKFAIKTKIRTLTDVHQLCGALNWDAIKHLVQAFSFMGILKALKTDKGPAYRSEEFHSFLQQWGVEHKTGIPHSPSCERTHQEIKRVLKQQQQVLKTESPSSLLARALFTINFLNCSYKVLNPLIICHFEANQQLTMKETPPVMVNDPETERMEGPHEAVTWGCGYTCVSTPTGLRWLPSKWVRPYVLKVSGTKEKISQVSVTA</sequence>
<dbReference type="InterPro" id="IPR001037">
    <property type="entry name" value="Integrase_C_retrovir"/>
</dbReference>
<evidence type="ECO:0000256" key="10">
    <source>
        <dbReference type="ARBA" id="ARBA00023125"/>
    </source>
</evidence>
<dbReference type="InterPro" id="IPR043502">
    <property type="entry name" value="DNA/RNA_pol_sf"/>
</dbReference>
<dbReference type="PANTHER" id="PTHR41694">
    <property type="entry name" value="ENDOGENOUS RETROVIRUS GROUP K MEMBER POL PROTEIN"/>
    <property type="match status" value="1"/>
</dbReference>
<dbReference type="PANTHER" id="PTHR41694:SF4">
    <property type="entry name" value="ENDOGENOUS RETROVIRUS GROUP K MEMBER 10 POL PROTEIN-RELATED"/>
    <property type="match status" value="1"/>
</dbReference>
<dbReference type="SUPFAM" id="SSF56672">
    <property type="entry name" value="DNA/RNA polymerases"/>
    <property type="match status" value="1"/>
</dbReference>
<name>A0A3M0KG86_HIRRU</name>
<dbReference type="GO" id="GO:0035613">
    <property type="term" value="F:RNA stem-loop binding"/>
    <property type="evidence" value="ECO:0007669"/>
    <property type="project" value="TreeGrafter"/>
</dbReference>
<evidence type="ECO:0000313" key="16">
    <source>
        <dbReference type="EMBL" id="RMC12233.1"/>
    </source>
</evidence>